<dbReference type="Gene3D" id="1.10.1070.20">
    <property type="match status" value="1"/>
</dbReference>
<reference evidence="1" key="1">
    <citation type="submission" date="2024-05" db="EMBL/GenBank/DDBJ databases">
        <authorList>
            <person name="Cai S.Y."/>
            <person name="Jin L.M."/>
            <person name="Li H.R."/>
        </authorList>
    </citation>
    <scope>NUCLEOTIDE SEQUENCE</scope>
    <source>
        <strain evidence="1">A5-74</strain>
    </source>
</reference>
<sequence length="325" mass="36020">MTGPDETDAWWALLNVSTWPERWIEQGGSNSVRWLDQPDTRRAWLHKNTTILEASGVEQGEDWAEVVASQVAGALGVPCADVRLCVRDGRRGSLSLDVAPRGYSLWPANVWLNELIPDYVPHTEEAHGVDPARPDVKRPGHTLENYRQALVDVGPPPTFLNQSFTGFDVLAGYHVLDALIANRDRHTENWGVLDPGISPGQVLLAPSFDHGGSLGFNLSDTDRESMLTQDRLEEWARRGTAHRLEHRKGEPRASLVDAASRALDLASPAARAWWRMHIMELDLSELAEVLGEIKVPSMSGPACRFTIELLRVNLRRLRDGIGTAG</sequence>
<evidence type="ECO:0000313" key="1">
    <source>
        <dbReference type="EMBL" id="XCG64438.1"/>
    </source>
</evidence>
<protein>
    <recommendedName>
        <fullName evidence="2">HipA-like C-terminal domain-containing protein</fullName>
    </recommendedName>
</protein>
<evidence type="ECO:0008006" key="2">
    <source>
        <dbReference type="Google" id="ProtNLM"/>
    </source>
</evidence>
<dbReference type="AlphaFoldDB" id="A0AAU8DRR4"/>
<accession>A0AAU8DRR4</accession>
<name>A0AAU8DRR4_9ACTN</name>
<organism evidence="1">
    <name type="scientific">Nakamurella sp. A5-74</name>
    <dbReference type="NCBI Taxonomy" id="3158264"/>
    <lineage>
        <taxon>Bacteria</taxon>
        <taxon>Bacillati</taxon>
        <taxon>Actinomycetota</taxon>
        <taxon>Actinomycetes</taxon>
        <taxon>Nakamurellales</taxon>
        <taxon>Nakamurellaceae</taxon>
        <taxon>Nakamurella</taxon>
    </lineage>
</organism>
<dbReference type="RefSeq" id="WP_353650051.1">
    <property type="nucleotide sequence ID" value="NZ_CP159218.1"/>
</dbReference>
<gene>
    <name evidence="1" type="ORF">ABLG96_03605</name>
</gene>
<proteinExistence type="predicted"/>
<dbReference type="EMBL" id="CP159218">
    <property type="protein sequence ID" value="XCG64438.1"/>
    <property type="molecule type" value="Genomic_DNA"/>
</dbReference>